<dbReference type="PROSITE" id="PS51078">
    <property type="entry name" value="ICLR_ED"/>
    <property type="match status" value="1"/>
</dbReference>
<dbReference type="SUPFAM" id="SSF55781">
    <property type="entry name" value="GAF domain-like"/>
    <property type="match status" value="1"/>
</dbReference>
<dbReference type="SMART" id="SM00346">
    <property type="entry name" value="HTH_ICLR"/>
    <property type="match status" value="1"/>
</dbReference>
<keyword evidence="7" id="KW-1185">Reference proteome</keyword>
<dbReference type="SUPFAM" id="SSF46785">
    <property type="entry name" value="Winged helix' DNA-binding domain"/>
    <property type="match status" value="1"/>
</dbReference>
<dbReference type="InterPro" id="IPR036388">
    <property type="entry name" value="WH-like_DNA-bd_sf"/>
</dbReference>
<evidence type="ECO:0000313" key="6">
    <source>
        <dbReference type="EMBL" id="PKG29416.1"/>
    </source>
</evidence>
<evidence type="ECO:0000256" key="1">
    <source>
        <dbReference type="ARBA" id="ARBA00023015"/>
    </source>
</evidence>
<sequence>MTKKYFIYKINLNILDFILIEVNFKLLLIKEESGGRSVEKNQEEKKEKRKYNVPAVDSAFRILSLLSRKKFSKSNLTEIAKALSLTPTTCYRILQKLEELSVVRYDQSSKRYSLGPYLVVLGERAKENILDLSVIKPYMEELTEETGLTSFLVNRIGKKKSTIISKVEAEQFGINVSVGRHFSIVDGSYGKCMLAYMDEAEAEELLHMNDGLRPLSEEEMDTLKSELKDVREKGYAIAFGEYIDGIVGIAAPIVNNTNKVDMSIVLVGLTTQLQGEEATRIGEKVKAIANDISFKLGGTVKN</sequence>
<feature type="domain" description="IclR-ED" evidence="5">
    <location>
        <begin position="117"/>
        <end position="298"/>
    </location>
</feature>
<dbReference type="Proteomes" id="UP000233343">
    <property type="component" value="Unassembled WGS sequence"/>
</dbReference>
<reference evidence="6 7" key="1">
    <citation type="journal article" date="2010" name="Int. J. Syst. Evol. Microbiol.">
        <title>Bacillus horneckiae sp. nov., isolated from a spacecraft-assembly clean room.</title>
        <authorList>
            <person name="Vaishampayan P."/>
            <person name="Probst A."/>
            <person name="Krishnamurthi S."/>
            <person name="Ghosh S."/>
            <person name="Osman S."/>
            <person name="McDowall A."/>
            <person name="Ruckmani A."/>
            <person name="Mayilraj S."/>
            <person name="Venkateswaran K."/>
        </authorList>
    </citation>
    <scope>NUCLEOTIDE SEQUENCE [LARGE SCALE GENOMIC DNA]</scope>
    <source>
        <strain evidence="7">1PO1SC</strain>
    </source>
</reference>
<dbReference type="GO" id="GO:0003700">
    <property type="term" value="F:DNA-binding transcription factor activity"/>
    <property type="evidence" value="ECO:0007669"/>
    <property type="project" value="TreeGrafter"/>
</dbReference>
<dbReference type="PANTHER" id="PTHR30136:SF8">
    <property type="entry name" value="TRANSCRIPTIONAL REGULATORY PROTEIN"/>
    <property type="match status" value="1"/>
</dbReference>
<accession>A0A2N0ZIV5</accession>
<name>A0A2N0ZIV5_9BACI</name>
<dbReference type="InterPro" id="IPR005471">
    <property type="entry name" value="Tscrpt_reg_IclR_N"/>
</dbReference>
<dbReference type="Gene3D" id="1.10.10.10">
    <property type="entry name" value="Winged helix-like DNA-binding domain superfamily/Winged helix DNA-binding domain"/>
    <property type="match status" value="1"/>
</dbReference>
<keyword evidence="2" id="KW-0238">DNA-binding</keyword>
<dbReference type="PANTHER" id="PTHR30136">
    <property type="entry name" value="HELIX-TURN-HELIX TRANSCRIPTIONAL REGULATOR, ICLR FAMILY"/>
    <property type="match status" value="1"/>
</dbReference>
<dbReference type="GO" id="GO:0045892">
    <property type="term" value="P:negative regulation of DNA-templated transcription"/>
    <property type="evidence" value="ECO:0007669"/>
    <property type="project" value="TreeGrafter"/>
</dbReference>
<gene>
    <name evidence="6" type="ORF">CWS20_09095</name>
</gene>
<dbReference type="Gene3D" id="3.30.450.40">
    <property type="match status" value="1"/>
</dbReference>
<dbReference type="Pfam" id="PF01614">
    <property type="entry name" value="IclR_C"/>
    <property type="match status" value="1"/>
</dbReference>
<comment type="caution">
    <text evidence="6">The sequence shown here is derived from an EMBL/GenBank/DDBJ whole genome shotgun (WGS) entry which is preliminary data.</text>
</comment>
<dbReference type="AlphaFoldDB" id="A0A2N0ZIV5"/>
<dbReference type="PROSITE" id="PS51077">
    <property type="entry name" value="HTH_ICLR"/>
    <property type="match status" value="1"/>
</dbReference>
<dbReference type="Pfam" id="PF09339">
    <property type="entry name" value="HTH_IclR"/>
    <property type="match status" value="1"/>
</dbReference>
<keyword evidence="1" id="KW-0805">Transcription regulation</keyword>
<dbReference type="GO" id="GO:0003677">
    <property type="term" value="F:DNA binding"/>
    <property type="evidence" value="ECO:0007669"/>
    <property type="project" value="UniProtKB-KW"/>
</dbReference>
<dbReference type="InterPro" id="IPR036390">
    <property type="entry name" value="WH_DNA-bd_sf"/>
</dbReference>
<dbReference type="InterPro" id="IPR014757">
    <property type="entry name" value="Tscrpt_reg_IclR_C"/>
</dbReference>
<organism evidence="6 7">
    <name type="scientific">Cytobacillus horneckiae</name>
    <dbReference type="NCBI Taxonomy" id="549687"/>
    <lineage>
        <taxon>Bacteria</taxon>
        <taxon>Bacillati</taxon>
        <taxon>Bacillota</taxon>
        <taxon>Bacilli</taxon>
        <taxon>Bacillales</taxon>
        <taxon>Bacillaceae</taxon>
        <taxon>Cytobacillus</taxon>
    </lineage>
</organism>
<proteinExistence type="predicted"/>
<dbReference type="EMBL" id="PISD01000016">
    <property type="protein sequence ID" value="PKG29416.1"/>
    <property type="molecule type" value="Genomic_DNA"/>
</dbReference>
<evidence type="ECO:0000256" key="2">
    <source>
        <dbReference type="ARBA" id="ARBA00023125"/>
    </source>
</evidence>
<feature type="domain" description="HTH iclR-type" evidence="4">
    <location>
        <begin position="53"/>
        <end position="116"/>
    </location>
</feature>
<protein>
    <submittedName>
        <fullName evidence="6">IclR family transcriptional regulator</fullName>
    </submittedName>
</protein>
<dbReference type="CDD" id="cd00090">
    <property type="entry name" value="HTH_ARSR"/>
    <property type="match status" value="1"/>
</dbReference>
<dbReference type="InterPro" id="IPR011991">
    <property type="entry name" value="ArsR-like_HTH"/>
</dbReference>
<evidence type="ECO:0000259" key="5">
    <source>
        <dbReference type="PROSITE" id="PS51078"/>
    </source>
</evidence>
<evidence type="ECO:0000259" key="4">
    <source>
        <dbReference type="PROSITE" id="PS51077"/>
    </source>
</evidence>
<evidence type="ECO:0000313" key="7">
    <source>
        <dbReference type="Proteomes" id="UP000233343"/>
    </source>
</evidence>
<dbReference type="InterPro" id="IPR029016">
    <property type="entry name" value="GAF-like_dom_sf"/>
</dbReference>
<dbReference type="InterPro" id="IPR050707">
    <property type="entry name" value="HTH_MetabolicPath_Reg"/>
</dbReference>
<evidence type="ECO:0000256" key="3">
    <source>
        <dbReference type="ARBA" id="ARBA00023163"/>
    </source>
</evidence>
<keyword evidence="3" id="KW-0804">Transcription</keyword>